<keyword evidence="2" id="KW-1185">Reference proteome</keyword>
<dbReference type="GeneID" id="97608744"/>
<dbReference type="AlphaFoldDB" id="A0A2V2NAN0"/>
<dbReference type="OrthoDB" id="117391at2157"/>
<dbReference type="Proteomes" id="UP000245934">
    <property type="component" value="Unassembled WGS sequence"/>
</dbReference>
<reference evidence="1 2" key="1">
    <citation type="submission" date="2018-05" db="EMBL/GenBank/DDBJ databases">
        <title>Draft genome of Methanospirillum stamsii Pt1.</title>
        <authorList>
            <person name="Dueholm M.S."/>
            <person name="Nielsen P.H."/>
            <person name="Bakmann L.F."/>
            <person name="Otzen D.E."/>
        </authorList>
    </citation>
    <scope>NUCLEOTIDE SEQUENCE [LARGE SCALE GENOMIC DNA]</scope>
    <source>
        <strain evidence="1 2">Pt1</strain>
    </source>
</reference>
<comment type="caution">
    <text evidence="1">The sequence shown here is derived from an EMBL/GenBank/DDBJ whole genome shotgun (WGS) entry which is preliminary data.</text>
</comment>
<accession>A0A2V2NAN0</accession>
<evidence type="ECO:0000313" key="2">
    <source>
        <dbReference type="Proteomes" id="UP000245934"/>
    </source>
</evidence>
<proteinExistence type="predicted"/>
<dbReference type="EMBL" id="QGMZ01000018">
    <property type="protein sequence ID" value="PWR73538.1"/>
    <property type="molecule type" value="Genomic_DNA"/>
</dbReference>
<name>A0A2V2NAN0_9EURY</name>
<sequence>MKKYISISIILATFIILIGIITADRLPSQVPENQIFTVDTLIDSTGPIYDESSLDWTLDDQNRAVHYAYVADGYNVNNLYSPSQTIASAINDLNSADYKWVKDNNGNLRLTYLNVDDYLYTKHIPGTSTSWGELLETLDEDYNDYIVDQKIDTGSIHNTKLNSTEEIMILTWTDFLRSNGGKISLNKNIDFDSQDKGKSLSNLKSEKILTYASTEGAHLIGSEEWVFDVAGNWERTGDSIRCVFTDTSGSIIPAFCNVVKAKSELVNMNSGQISSRGAVRGVAETGDVPGAMSYRIAVSPDSNSNSGFAEGAVKTLFGGSIMEAHGRNNIPSATNNWRDVASVTGGIKTFQKTFGDPAYTSGITGTGDPDDYDRLSRTSITPTPTPNPQTGTIIIVAQCWWELTGPSNYDGGQGTQTINDAPIGEYTFMSLGNYDYATDTLTAGGTITFTREAC</sequence>
<organism evidence="1 2">
    <name type="scientific">Methanospirillum stamsii</name>
    <dbReference type="NCBI Taxonomy" id="1277351"/>
    <lineage>
        <taxon>Archaea</taxon>
        <taxon>Methanobacteriati</taxon>
        <taxon>Methanobacteriota</taxon>
        <taxon>Stenosarchaea group</taxon>
        <taxon>Methanomicrobia</taxon>
        <taxon>Methanomicrobiales</taxon>
        <taxon>Methanospirillaceae</taxon>
        <taxon>Methanospirillum</taxon>
    </lineage>
</organism>
<dbReference type="RefSeq" id="WP_109940949.1">
    <property type="nucleotide sequence ID" value="NZ_CP176366.1"/>
</dbReference>
<gene>
    <name evidence="1" type="ORF">DLD82_09890</name>
</gene>
<evidence type="ECO:0000313" key="1">
    <source>
        <dbReference type="EMBL" id="PWR73538.1"/>
    </source>
</evidence>
<protein>
    <submittedName>
        <fullName evidence="1">Uncharacterized protein</fullName>
    </submittedName>
</protein>